<evidence type="ECO:0000313" key="3">
    <source>
        <dbReference type="Proteomes" id="UP001302602"/>
    </source>
</evidence>
<comment type="caution">
    <text evidence="2">The sequence shown here is derived from an EMBL/GenBank/DDBJ whole genome shotgun (WGS) entry which is preliminary data.</text>
</comment>
<proteinExistence type="predicted"/>
<evidence type="ECO:0000313" key="2">
    <source>
        <dbReference type="EMBL" id="KAK4118009.1"/>
    </source>
</evidence>
<dbReference type="GO" id="GO:0016740">
    <property type="term" value="F:transferase activity"/>
    <property type="evidence" value="ECO:0007669"/>
    <property type="project" value="InterPro"/>
</dbReference>
<dbReference type="InterPro" id="IPR032088">
    <property type="entry name" value="SAT"/>
</dbReference>
<reference evidence="2" key="2">
    <citation type="submission" date="2023-05" db="EMBL/GenBank/DDBJ databases">
        <authorList>
            <consortium name="Lawrence Berkeley National Laboratory"/>
            <person name="Steindorff A."/>
            <person name="Hensen N."/>
            <person name="Bonometti L."/>
            <person name="Westerberg I."/>
            <person name="Brannstrom I.O."/>
            <person name="Guillou S."/>
            <person name="Cros-Aarteil S."/>
            <person name="Calhoun S."/>
            <person name="Haridas S."/>
            <person name="Kuo A."/>
            <person name="Mondo S."/>
            <person name="Pangilinan J."/>
            <person name="Riley R."/>
            <person name="Labutti K."/>
            <person name="Andreopoulos B."/>
            <person name="Lipzen A."/>
            <person name="Chen C."/>
            <person name="Yanf M."/>
            <person name="Daum C."/>
            <person name="Ng V."/>
            <person name="Clum A."/>
            <person name="Ohm R."/>
            <person name="Martin F."/>
            <person name="Silar P."/>
            <person name="Natvig D."/>
            <person name="Lalanne C."/>
            <person name="Gautier V."/>
            <person name="Ament-Velasquez S.L."/>
            <person name="Kruys A."/>
            <person name="Hutchinson M.I."/>
            <person name="Powell A.J."/>
            <person name="Barry K."/>
            <person name="Miller A.N."/>
            <person name="Grigoriev I.V."/>
            <person name="Debuchy R."/>
            <person name="Gladieux P."/>
            <person name="Thoren M.H."/>
            <person name="Johannesson H."/>
        </authorList>
    </citation>
    <scope>NUCLEOTIDE SEQUENCE</scope>
    <source>
        <strain evidence="2">CBS 731.68</strain>
    </source>
</reference>
<dbReference type="Proteomes" id="UP001302602">
    <property type="component" value="Unassembled WGS sequence"/>
</dbReference>
<accession>A0AAN6TP42</accession>
<gene>
    <name evidence="2" type="ORF">N657DRAFT_675829</name>
</gene>
<dbReference type="AlphaFoldDB" id="A0AAN6TP42"/>
<reference evidence="2" key="1">
    <citation type="journal article" date="2023" name="Mol. Phylogenet. Evol.">
        <title>Genome-scale phylogeny and comparative genomics of the fungal order Sordariales.</title>
        <authorList>
            <person name="Hensen N."/>
            <person name="Bonometti L."/>
            <person name="Westerberg I."/>
            <person name="Brannstrom I.O."/>
            <person name="Guillou S."/>
            <person name="Cros-Aarteil S."/>
            <person name="Calhoun S."/>
            <person name="Haridas S."/>
            <person name="Kuo A."/>
            <person name="Mondo S."/>
            <person name="Pangilinan J."/>
            <person name="Riley R."/>
            <person name="LaButti K."/>
            <person name="Andreopoulos B."/>
            <person name="Lipzen A."/>
            <person name="Chen C."/>
            <person name="Yan M."/>
            <person name="Daum C."/>
            <person name="Ng V."/>
            <person name="Clum A."/>
            <person name="Steindorff A."/>
            <person name="Ohm R.A."/>
            <person name="Martin F."/>
            <person name="Silar P."/>
            <person name="Natvig D.O."/>
            <person name="Lalanne C."/>
            <person name="Gautier V."/>
            <person name="Ament-Velasquez S.L."/>
            <person name="Kruys A."/>
            <person name="Hutchinson M.I."/>
            <person name="Powell A.J."/>
            <person name="Barry K."/>
            <person name="Miller A.N."/>
            <person name="Grigoriev I.V."/>
            <person name="Debuchy R."/>
            <person name="Gladieux P."/>
            <person name="Hiltunen Thoren M."/>
            <person name="Johannesson H."/>
        </authorList>
    </citation>
    <scope>NUCLEOTIDE SEQUENCE</scope>
    <source>
        <strain evidence="2">CBS 731.68</strain>
    </source>
</reference>
<organism evidence="2 3">
    <name type="scientific">Parathielavia appendiculata</name>
    <dbReference type="NCBI Taxonomy" id="2587402"/>
    <lineage>
        <taxon>Eukaryota</taxon>
        <taxon>Fungi</taxon>
        <taxon>Dikarya</taxon>
        <taxon>Ascomycota</taxon>
        <taxon>Pezizomycotina</taxon>
        <taxon>Sordariomycetes</taxon>
        <taxon>Sordariomycetidae</taxon>
        <taxon>Sordariales</taxon>
        <taxon>Chaetomiaceae</taxon>
        <taxon>Parathielavia</taxon>
    </lineage>
</organism>
<evidence type="ECO:0000259" key="1">
    <source>
        <dbReference type="Pfam" id="PF16073"/>
    </source>
</evidence>
<dbReference type="InterPro" id="IPR001227">
    <property type="entry name" value="Ac_transferase_dom_sf"/>
</dbReference>
<dbReference type="Pfam" id="PF16073">
    <property type="entry name" value="SAT"/>
    <property type="match status" value="1"/>
</dbReference>
<dbReference type="RefSeq" id="XP_062641782.1">
    <property type="nucleotide sequence ID" value="XM_062795848.1"/>
</dbReference>
<keyword evidence="3" id="KW-1185">Reference proteome</keyword>
<dbReference type="Gene3D" id="3.40.366.10">
    <property type="entry name" value="Malonyl-Coenzyme A Acyl Carrier Protein, domain 2"/>
    <property type="match status" value="2"/>
</dbReference>
<dbReference type="FunFam" id="3.40.366.10:FF:000017">
    <property type="entry name" value="Non-reducing polyketide synthase aptA"/>
    <property type="match status" value="1"/>
</dbReference>
<protein>
    <recommendedName>
        <fullName evidence="1">Starter acyltransferase (SAT) domain-containing protein</fullName>
    </recommendedName>
</protein>
<feature type="domain" description="Starter acyltransferase (SAT)" evidence="1">
    <location>
        <begin position="40"/>
        <end position="273"/>
    </location>
</feature>
<dbReference type="GeneID" id="87832616"/>
<sequence length="370" mass="40336">MSSPSDNHANFTPFSESQGDFGHLRLAYFSNEFPHDNLQHLLRRLWNSSKDRAHPLLAIFIAEATLAVREEIRDLPAVLRSEIPAFQTIFEFAEYPELRRGQLSGSIDGVLLSALELATFIGYYEHNPDKYGADVPSSYLAGLGIGLLATAAVALSPNLVDLPIAAAEAVRTAFRLGVVVDQVSQNLQPRDLSDPSTPDSWAYVIPDVTPERVQKELDSIHAKEKTPTAGKIFISALSKTSVTVSGPPGRLKRVFLISDFFRDAKSIALPVYGGLCHAPHIYHDGHAREVVRVSSSKLNHRRFTPVIPVLSTSTGRPFPAPDAEGLLENIIKEILTQAIQWDNVIQAVVAGASNLGAVQLQLQAVGTKLP</sequence>
<dbReference type="EMBL" id="MU853294">
    <property type="protein sequence ID" value="KAK4118009.1"/>
    <property type="molecule type" value="Genomic_DNA"/>
</dbReference>
<name>A0AAN6TP42_9PEZI</name>